<dbReference type="EMBL" id="LJIW01000001">
    <property type="protein sequence ID" value="PNG97472.1"/>
    <property type="molecule type" value="Genomic_DNA"/>
</dbReference>
<dbReference type="AlphaFoldDB" id="A0A2J7ZB19"/>
<dbReference type="Proteomes" id="UP000236520">
    <property type="component" value="Unassembled WGS sequence"/>
</dbReference>
<proteinExistence type="predicted"/>
<evidence type="ECO:0008006" key="3">
    <source>
        <dbReference type="Google" id="ProtNLM"/>
    </source>
</evidence>
<dbReference type="SUPFAM" id="SSF48452">
    <property type="entry name" value="TPR-like"/>
    <property type="match status" value="1"/>
</dbReference>
<sequence>MERQAVYRWETGKRKPEYWLPYIVQVLDLDMRAVPVPDTAEQDPRPADTVESVLVLGRNDVDRRNFLAASSGYALSALALPDLESIVRRTRMAPAGAIRVGKGEVAAVRQMVKALGDSAAELGGGHARHLAVRYLTQDVAPWLNGKFTESTGRELFAATSQLVHLAGWMAQDEGRGAEHQGRAQQYYAHAYRLAAEAGDPELSATALRGLAVQAIDLGYRAEAVQLGEACVHYGQHLENPRAVAYYEATLANAAAQDNDGRTATRHLAFSETAISRSPAESGESWAAHYSPGRWAHESGMILSRLGDLDAAEEHLHLALDIHGLDRRRTRAIVLADLGGVRLRQGDMDGALSTWNEFIDCADGIRSVKVHDAVEDMRLRLNRFHGMAAAEELRHKADQLIA</sequence>
<dbReference type="Gene3D" id="1.25.40.10">
    <property type="entry name" value="Tetratricopeptide repeat domain"/>
    <property type="match status" value="1"/>
</dbReference>
<comment type="caution">
    <text evidence="1">The sequence shown here is derived from an EMBL/GenBank/DDBJ whole genome shotgun (WGS) entry which is preliminary data.</text>
</comment>
<dbReference type="InterPro" id="IPR011990">
    <property type="entry name" value="TPR-like_helical_dom_sf"/>
</dbReference>
<reference evidence="1 2" key="1">
    <citation type="submission" date="2015-09" db="EMBL/GenBank/DDBJ databases">
        <title>Genome sequence, genome mining and natural product profiling of a biocontrol bacterium Streptomyces malaysiensis F913.</title>
        <authorList>
            <person name="Xu Y."/>
            <person name="Wei J."/>
            <person name="Xie J."/>
            <person name="Li T."/>
            <person name="Zhou Z."/>
        </authorList>
    </citation>
    <scope>NUCLEOTIDE SEQUENCE [LARGE SCALE GENOMIC DNA]</scope>
    <source>
        <strain evidence="1 2">F913</strain>
    </source>
</reference>
<protein>
    <recommendedName>
        <fullName evidence="3">Transcriptional regulator</fullName>
    </recommendedName>
</protein>
<evidence type="ECO:0000313" key="2">
    <source>
        <dbReference type="Proteomes" id="UP000236520"/>
    </source>
</evidence>
<keyword evidence="2" id="KW-1185">Reference proteome</keyword>
<organism evidence="1 2">
    <name type="scientific">Streptomyces malaysiensis</name>
    <dbReference type="NCBI Taxonomy" id="92644"/>
    <lineage>
        <taxon>Bacteria</taxon>
        <taxon>Bacillati</taxon>
        <taxon>Actinomycetota</taxon>
        <taxon>Actinomycetes</taxon>
        <taxon>Kitasatosporales</taxon>
        <taxon>Streptomycetaceae</taxon>
        <taxon>Streptomyces</taxon>
        <taxon>Streptomyces violaceusniger group</taxon>
    </lineage>
</organism>
<accession>A0A2J7ZB19</accession>
<gene>
    <name evidence="1" type="ORF">SMF913_13497</name>
</gene>
<evidence type="ECO:0000313" key="1">
    <source>
        <dbReference type="EMBL" id="PNG97472.1"/>
    </source>
</evidence>
<name>A0A2J7ZB19_STRMQ</name>